<feature type="domain" description="DUF3669" evidence="2">
    <location>
        <begin position="328"/>
        <end position="391"/>
    </location>
</feature>
<dbReference type="PANTHER" id="PTHR40780">
    <property type="entry name" value="DUF3669 DOMAIN-CONTAINING PROTEIN"/>
    <property type="match status" value="1"/>
</dbReference>
<reference evidence="3" key="2">
    <citation type="submission" date="2023-06" db="EMBL/GenBank/DDBJ databases">
        <authorList>
            <consortium name="Lawrence Berkeley National Laboratory"/>
            <person name="Haridas S."/>
            <person name="Hensen N."/>
            <person name="Bonometti L."/>
            <person name="Westerberg I."/>
            <person name="Brannstrom I.O."/>
            <person name="Guillou S."/>
            <person name="Cros-Aarteil S."/>
            <person name="Calhoun S."/>
            <person name="Kuo A."/>
            <person name="Mondo S."/>
            <person name="Pangilinan J."/>
            <person name="Riley R."/>
            <person name="Labutti K."/>
            <person name="Andreopoulos B."/>
            <person name="Lipzen A."/>
            <person name="Chen C."/>
            <person name="Yanf M."/>
            <person name="Daum C."/>
            <person name="Ng V."/>
            <person name="Clum A."/>
            <person name="Steindorff A."/>
            <person name="Ohm R."/>
            <person name="Martin F."/>
            <person name="Silar P."/>
            <person name="Natvig D."/>
            <person name="Lalanne C."/>
            <person name="Gautier V."/>
            <person name="Ament-Velasquez S.L."/>
            <person name="Kruys A."/>
            <person name="Hutchinson M.I."/>
            <person name="Powell A.J."/>
            <person name="Barry K."/>
            <person name="Miller A.N."/>
            <person name="Grigoriev I.V."/>
            <person name="Debuchy R."/>
            <person name="Gladieux P."/>
            <person name="Thoren M.H."/>
            <person name="Johannesson H."/>
        </authorList>
    </citation>
    <scope>NUCLEOTIDE SEQUENCE</scope>
    <source>
        <strain evidence="3">CBS 560.94</strain>
    </source>
</reference>
<evidence type="ECO:0000313" key="3">
    <source>
        <dbReference type="EMBL" id="KAK3355494.1"/>
    </source>
</evidence>
<accession>A0AAE0JR66</accession>
<dbReference type="Proteomes" id="UP001278500">
    <property type="component" value="Unassembled WGS sequence"/>
</dbReference>
<dbReference type="AlphaFoldDB" id="A0AAE0JR66"/>
<feature type="compositionally biased region" description="Low complexity" evidence="1">
    <location>
        <begin position="55"/>
        <end position="68"/>
    </location>
</feature>
<gene>
    <name evidence="3" type="ORF">B0H65DRAFT_516429</name>
</gene>
<name>A0AAE0JR66_9PEZI</name>
<feature type="region of interest" description="Disordered" evidence="1">
    <location>
        <begin position="1"/>
        <end position="80"/>
    </location>
</feature>
<reference evidence="3" key="1">
    <citation type="journal article" date="2023" name="Mol. Phylogenet. Evol.">
        <title>Genome-scale phylogeny and comparative genomics of the fungal order Sordariales.</title>
        <authorList>
            <person name="Hensen N."/>
            <person name="Bonometti L."/>
            <person name="Westerberg I."/>
            <person name="Brannstrom I.O."/>
            <person name="Guillou S."/>
            <person name="Cros-Aarteil S."/>
            <person name="Calhoun S."/>
            <person name="Haridas S."/>
            <person name="Kuo A."/>
            <person name="Mondo S."/>
            <person name="Pangilinan J."/>
            <person name="Riley R."/>
            <person name="LaButti K."/>
            <person name="Andreopoulos B."/>
            <person name="Lipzen A."/>
            <person name="Chen C."/>
            <person name="Yan M."/>
            <person name="Daum C."/>
            <person name="Ng V."/>
            <person name="Clum A."/>
            <person name="Steindorff A."/>
            <person name="Ohm R.A."/>
            <person name="Martin F."/>
            <person name="Silar P."/>
            <person name="Natvig D.O."/>
            <person name="Lalanne C."/>
            <person name="Gautier V."/>
            <person name="Ament-Velasquez S.L."/>
            <person name="Kruys A."/>
            <person name="Hutchinson M.I."/>
            <person name="Powell A.J."/>
            <person name="Barry K."/>
            <person name="Miller A.N."/>
            <person name="Grigoriev I.V."/>
            <person name="Debuchy R."/>
            <person name="Gladieux P."/>
            <person name="Hiltunen Thoren M."/>
            <person name="Johannesson H."/>
        </authorList>
    </citation>
    <scope>NUCLEOTIDE SEQUENCE</scope>
    <source>
        <strain evidence="3">CBS 560.94</strain>
    </source>
</reference>
<evidence type="ECO:0000256" key="1">
    <source>
        <dbReference type="SAM" id="MobiDB-lite"/>
    </source>
</evidence>
<evidence type="ECO:0000313" key="4">
    <source>
        <dbReference type="Proteomes" id="UP001278500"/>
    </source>
</evidence>
<evidence type="ECO:0000259" key="2">
    <source>
        <dbReference type="Pfam" id="PF12417"/>
    </source>
</evidence>
<protein>
    <submittedName>
        <fullName evidence="3">Zinc finger protein-domain-containing protein</fullName>
    </submittedName>
</protein>
<dbReference type="EMBL" id="JAUEPP010000001">
    <property type="protein sequence ID" value="KAK3355494.1"/>
    <property type="molecule type" value="Genomic_DNA"/>
</dbReference>
<dbReference type="Pfam" id="PF12417">
    <property type="entry name" value="DUF3669"/>
    <property type="match status" value="1"/>
</dbReference>
<keyword evidence="4" id="KW-1185">Reference proteome</keyword>
<dbReference type="RefSeq" id="XP_062686872.1">
    <property type="nucleotide sequence ID" value="XM_062828667.1"/>
</dbReference>
<feature type="compositionally biased region" description="Basic and acidic residues" evidence="1">
    <location>
        <begin position="42"/>
        <end position="53"/>
    </location>
</feature>
<sequence>MPRQFRHNLSSSSSKPYPPAELEALLKESELPGPPTPLPTKSSHEESVLDKNLRLALSLHSTSPSSSSAEEENHTPADDAPYLKIGAGACGAIFAQAGGSAIVKLAKDPNNPELWNDFRQHVKITKSFEALFSDDPPIQIPKPLGYVPPTKTSFFSATPALVQAAEPIISSLPTRALVAERILPLPRSTRHLLIEKYCAPRGKQKALADPANSDCLVRVYLGSTNGKSGGMFFSLRNLKLHLNQLTELDLDIEELASRMGIALAAMHWGARTDARDVEFVLGASSTEQVPQELQDDLDNIEADAAEPQYVGPATYHGLDDFFCRQTEMWVLDFNQVRDITLDDAGVALAVEAVKLNDPYFPKPLKESEAEEKAWKAFVFSYRKNSQTILEQALKENKGLGDMYEILALPRKFVLGIVELERERMARREGANA</sequence>
<organism evidence="3 4">
    <name type="scientific">Neurospora tetraspora</name>
    <dbReference type="NCBI Taxonomy" id="94610"/>
    <lineage>
        <taxon>Eukaryota</taxon>
        <taxon>Fungi</taxon>
        <taxon>Dikarya</taxon>
        <taxon>Ascomycota</taxon>
        <taxon>Pezizomycotina</taxon>
        <taxon>Sordariomycetes</taxon>
        <taxon>Sordariomycetidae</taxon>
        <taxon>Sordariales</taxon>
        <taxon>Sordariaceae</taxon>
        <taxon>Neurospora</taxon>
    </lineage>
</organism>
<proteinExistence type="predicted"/>
<dbReference type="GeneID" id="87865821"/>
<dbReference type="InterPro" id="IPR022137">
    <property type="entry name" value="Znf_prot_DUF3669"/>
</dbReference>
<dbReference type="PANTHER" id="PTHR40780:SF2">
    <property type="entry name" value="DUF3669 DOMAIN-CONTAINING PROTEIN"/>
    <property type="match status" value="1"/>
</dbReference>
<comment type="caution">
    <text evidence="3">The sequence shown here is derived from an EMBL/GenBank/DDBJ whole genome shotgun (WGS) entry which is preliminary data.</text>
</comment>